<dbReference type="RefSeq" id="WP_144839999.1">
    <property type="nucleotide sequence ID" value="NZ_JBHTKI010000012.1"/>
</dbReference>
<sequence>MNLGLKKDEVKIVEYTREWKEEFIRVQKELVEYAKLDENRIEHIGSTAIEGMSAKPILDLAVGVDDLSQVDKDLLQALQKAGFLRLKVERPGEVVLAKFRDDSYQEKTHFIHLIEYQQELWNDLVFFRDYLNGNEAARMQYLGIKLTYLKTSSTGIKEYTDFKEAFVKETLQKRADSI</sequence>
<protein>
    <submittedName>
        <fullName evidence="1">GrpB family protein</fullName>
    </submittedName>
</protein>
<dbReference type="PANTHER" id="PTHR34822:SF1">
    <property type="entry name" value="GRPB FAMILY PROTEIN"/>
    <property type="match status" value="1"/>
</dbReference>
<accession>A0ABW3LBV5</accession>
<dbReference type="SUPFAM" id="SSF81301">
    <property type="entry name" value="Nucleotidyltransferase"/>
    <property type="match status" value="1"/>
</dbReference>
<dbReference type="Proteomes" id="UP001597109">
    <property type="component" value="Unassembled WGS sequence"/>
</dbReference>
<reference evidence="2" key="1">
    <citation type="journal article" date="2019" name="Int. J. Syst. Evol. Microbiol.">
        <title>The Global Catalogue of Microorganisms (GCM) 10K type strain sequencing project: providing services to taxonomists for standard genome sequencing and annotation.</title>
        <authorList>
            <consortium name="The Broad Institute Genomics Platform"/>
            <consortium name="The Broad Institute Genome Sequencing Center for Infectious Disease"/>
            <person name="Wu L."/>
            <person name="Ma J."/>
        </authorList>
    </citation>
    <scope>NUCLEOTIDE SEQUENCE [LARGE SCALE GENOMIC DNA]</scope>
    <source>
        <strain evidence="2">CCUG 56756</strain>
    </source>
</reference>
<gene>
    <name evidence="1" type="ORF">ACFQ1X_09190</name>
</gene>
<dbReference type="PANTHER" id="PTHR34822">
    <property type="entry name" value="GRPB DOMAIN PROTEIN (AFU_ORTHOLOGUE AFUA_1G01530)"/>
    <property type="match status" value="1"/>
</dbReference>
<dbReference type="InterPro" id="IPR043519">
    <property type="entry name" value="NT_sf"/>
</dbReference>
<comment type="caution">
    <text evidence="1">The sequence shown here is derived from an EMBL/GenBank/DDBJ whole genome shotgun (WGS) entry which is preliminary data.</text>
</comment>
<evidence type="ECO:0000313" key="2">
    <source>
        <dbReference type="Proteomes" id="UP001597109"/>
    </source>
</evidence>
<evidence type="ECO:0000313" key="1">
    <source>
        <dbReference type="EMBL" id="MFD1031602.1"/>
    </source>
</evidence>
<dbReference type="InterPro" id="IPR007344">
    <property type="entry name" value="GrpB/CoaE"/>
</dbReference>
<dbReference type="Pfam" id="PF04229">
    <property type="entry name" value="GrpB"/>
    <property type="match status" value="1"/>
</dbReference>
<keyword evidence="2" id="KW-1185">Reference proteome</keyword>
<dbReference type="Gene3D" id="3.30.460.10">
    <property type="entry name" value="Beta Polymerase, domain 2"/>
    <property type="match status" value="1"/>
</dbReference>
<name>A0ABW3LBV5_9BACL</name>
<proteinExistence type="predicted"/>
<dbReference type="EMBL" id="JBHTKI010000012">
    <property type="protein sequence ID" value="MFD1031602.1"/>
    <property type="molecule type" value="Genomic_DNA"/>
</dbReference>
<organism evidence="1 2">
    <name type="scientific">Metaplanococcus flavidus</name>
    <dbReference type="NCBI Taxonomy" id="569883"/>
    <lineage>
        <taxon>Bacteria</taxon>
        <taxon>Bacillati</taxon>
        <taxon>Bacillota</taxon>
        <taxon>Bacilli</taxon>
        <taxon>Bacillales</taxon>
        <taxon>Caryophanaceae</taxon>
        <taxon>Metaplanococcus</taxon>
    </lineage>
</organism>